<reference evidence="1 2" key="1">
    <citation type="submission" date="2018-10" db="EMBL/GenBank/DDBJ databases">
        <title>Aeromicrobium sp. 9W16Y-2 whole genome shotgun sequence.</title>
        <authorList>
            <person name="Li F."/>
        </authorList>
    </citation>
    <scope>NUCLEOTIDE SEQUENCE [LARGE SCALE GENOMIC DNA]</scope>
    <source>
        <strain evidence="1 2">9W16Y-2</strain>
    </source>
</reference>
<dbReference type="RefSeq" id="WP_208006915.1">
    <property type="nucleotide sequence ID" value="NZ_RDBF01000103.1"/>
</dbReference>
<feature type="non-terminal residue" evidence="1">
    <location>
        <position position="1"/>
    </location>
</feature>
<dbReference type="InterPro" id="IPR017853">
    <property type="entry name" value="GH"/>
</dbReference>
<feature type="non-terminal residue" evidence="1">
    <location>
        <position position="144"/>
    </location>
</feature>
<dbReference type="EMBL" id="RDBF01000103">
    <property type="protein sequence ID" value="RLV52856.1"/>
    <property type="molecule type" value="Genomic_DNA"/>
</dbReference>
<evidence type="ECO:0000313" key="1">
    <source>
        <dbReference type="EMBL" id="RLV52856.1"/>
    </source>
</evidence>
<protein>
    <submittedName>
        <fullName evidence="1">Uncharacterized protein</fullName>
    </submittedName>
</protein>
<dbReference type="AlphaFoldDB" id="A0A3L8PCK3"/>
<name>A0A3L8PCK3_9ACTN</name>
<gene>
    <name evidence="1" type="ORF">D9V41_16475</name>
</gene>
<sequence length="144" mass="15600">DPLEQFLTDRFGSLDTATTAFWAVYGAAFEELYAAMPQIAGTIVRIGEAGAIYDGAGAVRSELAVTSVADVRAMLTGLLEAHERAERDLVFRTWSVGVGDAGDLHTDPDTYREVFDGIDSERLVVSTKYVAGDFYSFLPVNPTL</sequence>
<dbReference type="Proteomes" id="UP000282515">
    <property type="component" value="Unassembled WGS sequence"/>
</dbReference>
<dbReference type="SUPFAM" id="SSF51445">
    <property type="entry name" value="(Trans)glycosidases"/>
    <property type="match status" value="1"/>
</dbReference>
<accession>A0A3L8PCK3</accession>
<evidence type="ECO:0000313" key="2">
    <source>
        <dbReference type="Proteomes" id="UP000282515"/>
    </source>
</evidence>
<keyword evidence="2" id="KW-1185">Reference proteome</keyword>
<proteinExistence type="predicted"/>
<organism evidence="1 2">
    <name type="scientific">Aeromicrobium phragmitis</name>
    <dbReference type="NCBI Taxonomy" id="2478914"/>
    <lineage>
        <taxon>Bacteria</taxon>
        <taxon>Bacillati</taxon>
        <taxon>Actinomycetota</taxon>
        <taxon>Actinomycetes</taxon>
        <taxon>Propionibacteriales</taxon>
        <taxon>Nocardioidaceae</taxon>
        <taxon>Aeromicrobium</taxon>
    </lineage>
</organism>
<comment type="caution">
    <text evidence="1">The sequence shown here is derived from an EMBL/GenBank/DDBJ whole genome shotgun (WGS) entry which is preliminary data.</text>
</comment>